<comment type="cofactor">
    <cofactor evidence="3">
        <name>Zn(2+)</name>
        <dbReference type="ChEBI" id="CHEBI:29105"/>
    </cofactor>
</comment>
<dbReference type="GO" id="GO:0006508">
    <property type="term" value="P:proteolysis"/>
    <property type="evidence" value="ECO:0007669"/>
    <property type="project" value="UniProtKB-KW"/>
</dbReference>
<keyword evidence="7" id="KW-0479">Metal-binding</keyword>
<evidence type="ECO:0000313" key="10">
    <source>
        <dbReference type="EMBL" id="GLK71673.1"/>
    </source>
</evidence>
<keyword evidence="6" id="KW-0645">Protease</keyword>
<evidence type="ECO:0000256" key="2">
    <source>
        <dbReference type="ARBA" id="ARBA00001946"/>
    </source>
</evidence>
<keyword evidence="9" id="KW-0482">Metalloprotease</keyword>
<name>A0A9W6J8I3_9HYPH</name>
<keyword evidence="11" id="KW-1185">Reference proteome</keyword>
<keyword evidence="8" id="KW-0378">Hydrolase</keyword>
<dbReference type="PANTHER" id="PTHR34448">
    <property type="entry name" value="AMINOPEPTIDASE"/>
    <property type="match status" value="1"/>
</dbReference>
<dbReference type="AlphaFoldDB" id="A0A9W6J8I3"/>
<gene>
    <name evidence="10" type="ORF">GCM10017643_17880</name>
</gene>
<comment type="caution">
    <text evidence="10">The sequence shown here is derived from an EMBL/GenBank/DDBJ whole genome shotgun (WGS) entry which is preliminary data.</text>
</comment>
<dbReference type="InterPro" id="IPR000787">
    <property type="entry name" value="Peptidase_M29"/>
</dbReference>
<evidence type="ECO:0000313" key="11">
    <source>
        <dbReference type="Proteomes" id="UP001143370"/>
    </source>
</evidence>
<dbReference type="Gene3D" id="3.40.1830.10">
    <property type="entry name" value="Thermophilic metalloprotease (M29)"/>
    <property type="match status" value="1"/>
</dbReference>
<dbReference type="Proteomes" id="UP001143370">
    <property type="component" value="Unassembled WGS sequence"/>
</dbReference>
<comment type="cofactor">
    <cofactor evidence="2">
        <name>Mg(2+)</name>
        <dbReference type="ChEBI" id="CHEBI:18420"/>
    </cofactor>
</comment>
<evidence type="ECO:0000256" key="7">
    <source>
        <dbReference type="ARBA" id="ARBA00022723"/>
    </source>
</evidence>
<evidence type="ECO:0000256" key="1">
    <source>
        <dbReference type="ARBA" id="ARBA00001941"/>
    </source>
</evidence>
<proteinExistence type="inferred from homology"/>
<dbReference type="PANTHER" id="PTHR34448:SF3">
    <property type="entry name" value="AMINOPEPTIDASE AMPS"/>
    <property type="match status" value="1"/>
</dbReference>
<dbReference type="EMBL" id="BSFJ01000005">
    <property type="protein sequence ID" value="GLK71673.1"/>
    <property type="molecule type" value="Genomic_DNA"/>
</dbReference>
<accession>A0A9W6J8I3</accession>
<dbReference type="PRINTS" id="PR00919">
    <property type="entry name" value="THERMOPTASE"/>
</dbReference>
<dbReference type="GO" id="GO:0008237">
    <property type="term" value="F:metallopeptidase activity"/>
    <property type="evidence" value="ECO:0007669"/>
    <property type="project" value="UniProtKB-KW"/>
</dbReference>
<reference evidence="10" key="1">
    <citation type="journal article" date="2014" name="Int. J. Syst. Evol. Microbiol.">
        <title>Complete genome sequence of Corynebacterium casei LMG S-19264T (=DSM 44701T), isolated from a smear-ripened cheese.</title>
        <authorList>
            <consortium name="US DOE Joint Genome Institute (JGI-PGF)"/>
            <person name="Walter F."/>
            <person name="Albersmeier A."/>
            <person name="Kalinowski J."/>
            <person name="Ruckert C."/>
        </authorList>
    </citation>
    <scope>NUCLEOTIDE SEQUENCE</scope>
    <source>
        <strain evidence="10">VKM B-2484</strain>
    </source>
</reference>
<reference evidence="10" key="2">
    <citation type="submission" date="2023-01" db="EMBL/GenBank/DDBJ databases">
        <authorList>
            <person name="Sun Q."/>
            <person name="Evtushenko L."/>
        </authorList>
    </citation>
    <scope>NUCLEOTIDE SEQUENCE</scope>
    <source>
        <strain evidence="10">VKM B-2484</strain>
    </source>
</reference>
<sequence length="419" mass="45109">MTKHAATPPDQLSHEERLDRLGAVAVHVGLGLRPGQELVMTASLDALSLVRRITEHAYKAGASLVTTLFSDEEASLMRFRNAPDESFDTASGWLYEGMAKAFEGGAARLAIAGENPSLLANEDPGKVSRANRARSKAYMPALAHIANFDINWTIVSYASPSWAKAMFPDDPEDIAVAKLWHAIFAASRVDAVDPVAAWEAHNVELRARTGQLNARRYAALRFRGPGTDLTVGLADDHEWAGGASAAKNGIVCNANIPTEEVFTTPHRDRVDGYVASTKPLSYQGTLIDEIAVRFESGRIVEARARTGADVLNKVLDTDEGARRLGEVALVPHSSPISKSGLLFYNTLYDENAASHIALGQSYSKCFVDGTSLTPDELAARGANASLIHIDWMIGSGEVDVDGITASGDTEPVMRRGEWV</sequence>
<evidence type="ECO:0000256" key="9">
    <source>
        <dbReference type="ARBA" id="ARBA00023049"/>
    </source>
</evidence>
<evidence type="ECO:0000256" key="5">
    <source>
        <dbReference type="ARBA" id="ARBA00022438"/>
    </source>
</evidence>
<evidence type="ECO:0000256" key="4">
    <source>
        <dbReference type="ARBA" id="ARBA00008236"/>
    </source>
</evidence>
<dbReference type="GO" id="GO:0046872">
    <property type="term" value="F:metal ion binding"/>
    <property type="evidence" value="ECO:0007669"/>
    <property type="project" value="UniProtKB-KW"/>
</dbReference>
<dbReference type="Pfam" id="PF02073">
    <property type="entry name" value="Peptidase_M29"/>
    <property type="match status" value="1"/>
</dbReference>
<dbReference type="SUPFAM" id="SSF144052">
    <property type="entry name" value="Thermophilic metalloprotease-like"/>
    <property type="match status" value="1"/>
</dbReference>
<dbReference type="InterPro" id="IPR035097">
    <property type="entry name" value="M29_N-terminal"/>
</dbReference>
<evidence type="ECO:0000256" key="3">
    <source>
        <dbReference type="ARBA" id="ARBA00001947"/>
    </source>
</evidence>
<comment type="cofactor">
    <cofactor evidence="1">
        <name>Co(2+)</name>
        <dbReference type="ChEBI" id="CHEBI:48828"/>
    </cofactor>
</comment>
<organism evidence="10 11">
    <name type="scientific">Ancylobacter dichloromethanicus</name>
    <dbReference type="NCBI Taxonomy" id="518825"/>
    <lineage>
        <taxon>Bacteria</taxon>
        <taxon>Pseudomonadati</taxon>
        <taxon>Pseudomonadota</taxon>
        <taxon>Alphaproteobacteria</taxon>
        <taxon>Hyphomicrobiales</taxon>
        <taxon>Xanthobacteraceae</taxon>
        <taxon>Ancylobacter</taxon>
    </lineage>
</organism>
<dbReference type="RefSeq" id="WP_213373011.1">
    <property type="nucleotide sequence ID" value="NZ_BSFJ01000005.1"/>
</dbReference>
<evidence type="ECO:0000256" key="8">
    <source>
        <dbReference type="ARBA" id="ARBA00022801"/>
    </source>
</evidence>
<dbReference type="GO" id="GO:0004177">
    <property type="term" value="F:aminopeptidase activity"/>
    <property type="evidence" value="ECO:0007669"/>
    <property type="project" value="UniProtKB-KW"/>
</dbReference>
<keyword evidence="5 10" id="KW-0031">Aminopeptidase</keyword>
<dbReference type="InterPro" id="IPR052170">
    <property type="entry name" value="M29_Exopeptidase"/>
</dbReference>
<protein>
    <submittedName>
        <fullName evidence="10">Aminopeptidase</fullName>
    </submittedName>
</protein>
<evidence type="ECO:0000256" key="6">
    <source>
        <dbReference type="ARBA" id="ARBA00022670"/>
    </source>
</evidence>
<comment type="similarity">
    <text evidence="4">Belongs to the peptidase M29 family.</text>
</comment>